<protein>
    <recommendedName>
        <fullName evidence="2">ATP-grasp domain-containing protein</fullName>
    </recommendedName>
</protein>
<dbReference type="Pfam" id="PF14398">
    <property type="entry name" value="ATPgrasp_YheCD"/>
    <property type="match status" value="1"/>
</dbReference>
<dbReference type="AlphaFoldDB" id="A0A919YJQ4"/>
<dbReference type="GO" id="GO:0005524">
    <property type="term" value="F:ATP binding"/>
    <property type="evidence" value="ECO:0007669"/>
    <property type="project" value="UniProtKB-UniRule"/>
</dbReference>
<accession>A0A919YJQ4</accession>
<proteinExistence type="predicted"/>
<dbReference type="Gene3D" id="3.30.470.20">
    <property type="entry name" value="ATP-grasp fold, B domain"/>
    <property type="match status" value="1"/>
</dbReference>
<dbReference type="Proteomes" id="UP000682811">
    <property type="component" value="Unassembled WGS sequence"/>
</dbReference>
<dbReference type="InterPro" id="IPR011761">
    <property type="entry name" value="ATP-grasp"/>
</dbReference>
<dbReference type="EMBL" id="BORT01000035">
    <property type="protein sequence ID" value="GIO50598.1"/>
    <property type="molecule type" value="Genomic_DNA"/>
</dbReference>
<comment type="caution">
    <text evidence="3">The sequence shown here is derived from an EMBL/GenBank/DDBJ whole genome shotgun (WGS) entry which is preliminary data.</text>
</comment>
<organism evidence="3 4">
    <name type="scientific">Paenibacillus azoreducens</name>
    <dbReference type="NCBI Taxonomy" id="116718"/>
    <lineage>
        <taxon>Bacteria</taxon>
        <taxon>Bacillati</taxon>
        <taxon>Bacillota</taxon>
        <taxon>Bacilli</taxon>
        <taxon>Bacillales</taxon>
        <taxon>Paenibacillaceae</taxon>
        <taxon>Paenibacillus</taxon>
    </lineage>
</organism>
<reference evidence="3 4" key="1">
    <citation type="submission" date="2021-03" db="EMBL/GenBank/DDBJ databases">
        <title>Antimicrobial resistance genes in bacteria isolated from Japanese honey, and their potential for conferring macrolide and lincosamide resistance in the American foulbrood pathogen Paenibacillus larvae.</title>
        <authorList>
            <person name="Okamoto M."/>
            <person name="Kumagai M."/>
            <person name="Kanamori H."/>
            <person name="Takamatsu D."/>
        </authorList>
    </citation>
    <scope>NUCLEOTIDE SEQUENCE [LARGE SCALE GENOMIC DNA]</scope>
    <source>
        <strain evidence="3 4">J34TS1</strain>
    </source>
</reference>
<keyword evidence="4" id="KW-1185">Reference proteome</keyword>
<dbReference type="RefSeq" id="WP_237100337.1">
    <property type="nucleotide sequence ID" value="NZ_AP025343.1"/>
</dbReference>
<feature type="domain" description="ATP-grasp" evidence="2">
    <location>
        <begin position="19"/>
        <end position="243"/>
    </location>
</feature>
<keyword evidence="1" id="KW-0067">ATP-binding</keyword>
<dbReference type="GO" id="GO:0046872">
    <property type="term" value="F:metal ion binding"/>
    <property type="evidence" value="ECO:0007669"/>
    <property type="project" value="InterPro"/>
</dbReference>
<dbReference type="SUPFAM" id="SSF56059">
    <property type="entry name" value="Glutathione synthetase ATP-binding domain-like"/>
    <property type="match status" value="1"/>
</dbReference>
<dbReference type="PROSITE" id="PS50975">
    <property type="entry name" value="ATP_GRASP"/>
    <property type="match status" value="1"/>
</dbReference>
<sequence length="246" mass="28267">MKKEKYKMGKLGKYKFMKKYKMIRKFLPDTRTATLSNLKIMLKLYRSVYLKPDEGTGGHGIYKINRGENSFVLRTGSNSRMFSSLNDLYASIQSILIRDKYVVQEGIELLKHNNRPFDIRVMVQKNGKGTLDVTGIIGRQAKRNKVVTNFHSGGTPLSINTLLKSHLNGESRKQYIQSLERLGKDASTVLGKSYRSKRAFGVDIAIDNKMNPWVLEINTKPDMSIFNTLRNKTMYNRILRYSKIKG</sequence>
<keyword evidence="1" id="KW-0547">Nucleotide-binding</keyword>
<evidence type="ECO:0000313" key="3">
    <source>
        <dbReference type="EMBL" id="GIO50598.1"/>
    </source>
</evidence>
<gene>
    <name evidence="3" type="ORF">J34TS1_53630</name>
</gene>
<evidence type="ECO:0000313" key="4">
    <source>
        <dbReference type="Proteomes" id="UP000682811"/>
    </source>
</evidence>
<dbReference type="InterPro" id="IPR026838">
    <property type="entry name" value="YheC/D"/>
</dbReference>
<name>A0A919YJQ4_9BACL</name>
<evidence type="ECO:0000256" key="1">
    <source>
        <dbReference type="PROSITE-ProRule" id="PRU00409"/>
    </source>
</evidence>
<evidence type="ECO:0000259" key="2">
    <source>
        <dbReference type="PROSITE" id="PS50975"/>
    </source>
</evidence>